<evidence type="ECO:0000313" key="2">
    <source>
        <dbReference type="Proteomes" id="UP000504640"/>
    </source>
</evidence>
<sequence>MHGRRRGRGIRWRRGPSPAPAVARLAPGPQRRRHSVPKGPAAFAQAGGEGRREEAAGVGTTAEPPPQRPLRKARSLPPGPRAPPGPGLRPLRLRVGTLGANWTLGQDLDFIFKSYTEVEI</sequence>
<reference evidence="3" key="1">
    <citation type="submission" date="2025-08" db="UniProtKB">
        <authorList>
            <consortium name="RefSeq"/>
        </authorList>
    </citation>
    <scope>IDENTIFICATION</scope>
    <source>
        <tissue evidence="3">Blood</tissue>
    </source>
</reference>
<evidence type="ECO:0000256" key="1">
    <source>
        <dbReference type="SAM" id="MobiDB-lite"/>
    </source>
</evidence>
<gene>
    <name evidence="3" type="primary">LOC116558895</name>
</gene>
<name>A0A6J3IRF8_SAPAP</name>
<organism evidence="2 3">
    <name type="scientific">Sapajus apella</name>
    <name type="common">Brown-capped capuchin</name>
    <name type="synonym">Cebus apella</name>
    <dbReference type="NCBI Taxonomy" id="9515"/>
    <lineage>
        <taxon>Eukaryota</taxon>
        <taxon>Metazoa</taxon>
        <taxon>Chordata</taxon>
        <taxon>Craniata</taxon>
        <taxon>Vertebrata</taxon>
        <taxon>Euteleostomi</taxon>
        <taxon>Mammalia</taxon>
        <taxon>Eutheria</taxon>
        <taxon>Euarchontoglires</taxon>
        <taxon>Primates</taxon>
        <taxon>Haplorrhini</taxon>
        <taxon>Platyrrhini</taxon>
        <taxon>Cebidae</taxon>
        <taxon>Cebinae</taxon>
        <taxon>Sapajus</taxon>
    </lineage>
</organism>
<accession>A0A6J3IRF8</accession>
<proteinExistence type="predicted"/>
<feature type="compositionally biased region" description="Basic residues" evidence="1">
    <location>
        <begin position="1"/>
        <end position="14"/>
    </location>
</feature>
<feature type="compositionally biased region" description="Pro residues" evidence="1">
    <location>
        <begin position="77"/>
        <end position="87"/>
    </location>
</feature>
<dbReference type="Proteomes" id="UP000504640">
    <property type="component" value="Unplaced"/>
</dbReference>
<protein>
    <submittedName>
        <fullName evidence="3">Cuticle collagen 8-like</fullName>
    </submittedName>
</protein>
<dbReference type="AlphaFoldDB" id="A0A6J3IRF8"/>
<evidence type="ECO:0000313" key="3">
    <source>
        <dbReference type="RefSeq" id="XP_032145058.1"/>
    </source>
</evidence>
<dbReference type="GeneID" id="116558895"/>
<keyword evidence="2" id="KW-1185">Reference proteome</keyword>
<dbReference type="RefSeq" id="XP_032145058.1">
    <property type="nucleotide sequence ID" value="XM_032289167.1"/>
</dbReference>
<feature type="region of interest" description="Disordered" evidence="1">
    <location>
        <begin position="1"/>
        <end position="91"/>
    </location>
</feature>